<keyword evidence="4" id="KW-0804">Transcription</keyword>
<evidence type="ECO:0000256" key="2">
    <source>
        <dbReference type="ARBA" id="ARBA00023015"/>
    </source>
</evidence>
<keyword evidence="2" id="KW-0805">Transcription regulation</keyword>
<name>A0A931EWN6_9ACTN</name>
<gene>
    <name evidence="7" type="ORF">ITP53_14375</name>
</gene>
<comment type="similarity">
    <text evidence="1">Belongs to the AfsR/DnrI/RedD regulatory family.</text>
</comment>
<dbReference type="GO" id="GO:0000160">
    <property type="term" value="P:phosphorelay signal transduction system"/>
    <property type="evidence" value="ECO:0007669"/>
    <property type="project" value="InterPro"/>
</dbReference>
<dbReference type="InterPro" id="IPR016032">
    <property type="entry name" value="Sig_transdc_resp-reg_C-effctor"/>
</dbReference>
<dbReference type="InterPro" id="IPR051677">
    <property type="entry name" value="AfsR-DnrI-RedD_regulator"/>
</dbReference>
<protein>
    <submittedName>
        <fullName evidence="7">AfsR/SARP family transcriptional regulator</fullName>
    </submittedName>
</protein>
<keyword evidence="3 5" id="KW-0238">DNA-binding</keyword>
<dbReference type="SMART" id="SM01043">
    <property type="entry name" value="BTAD"/>
    <property type="match status" value="1"/>
</dbReference>
<dbReference type="CDD" id="cd15831">
    <property type="entry name" value="BTAD"/>
    <property type="match status" value="1"/>
</dbReference>
<comment type="caution">
    <text evidence="7">The sequence shown here is derived from an EMBL/GenBank/DDBJ whole genome shotgun (WGS) entry which is preliminary data.</text>
</comment>
<dbReference type="PANTHER" id="PTHR35807">
    <property type="entry name" value="TRANSCRIPTIONAL REGULATOR REDD-RELATED"/>
    <property type="match status" value="1"/>
</dbReference>
<reference evidence="7" key="1">
    <citation type="submission" date="2020-11" db="EMBL/GenBank/DDBJ databases">
        <title>Whole-genome analyses of Nonomuraea sp. K274.</title>
        <authorList>
            <person name="Veyisoglu A."/>
        </authorList>
    </citation>
    <scope>NUCLEOTIDE SEQUENCE</scope>
    <source>
        <strain evidence="7">K274</strain>
    </source>
</reference>
<dbReference type="Pfam" id="PF00486">
    <property type="entry name" value="Trans_reg_C"/>
    <property type="match status" value="1"/>
</dbReference>
<dbReference type="Gene3D" id="1.25.40.10">
    <property type="entry name" value="Tetratricopeptide repeat domain"/>
    <property type="match status" value="1"/>
</dbReference>
<dbReference type="Pfam" id="PF03704">
    <property type="entry name" value="BTAD"/>
    <property type="match status" value="1"/>
</dbReference>
<dbReference type="SUPFAM" id="SSF46894">
    <property type="entry name" value="C-terminal effector domain of the bipartite response regulators"/>
    <property type="match status" value="1"/>
</dbReference>
<dbReference type="AlphaFoldDB" id="A0A931EWN6"/>
<dbReference type="InterPro" id="IPR005158">
    <property type="entry name" value="BTAD"/>
</dbReference>
<keyword evidence="8" id="KW-1185">Reference proteome</keyword>
<dbReference type="PROSITE" id="PS51755">
    <property type="entry name" value="OMPR_PHOB"/>
    <property type="match status" value="1"/>
</dbReference>
<dbReference type="SUPFAM" id="SSF48452">
    <property type="entry name" value="TPR-like"/>
    <property type="match status" value="1"/>
</dbReference>
<accession>A0A931EWN6</accession>
<sequence length="273" mass="31126">MLTLPKSTLETQSPIYLRRPEFLLLGNVGIRLATGDYSSPPRPKHRQLLALLLLQANSPVPTDTLIERLWDGTPPSSAFGNLKTYICQLRRYISPGDPANAPISTISNGYRITVGSDDLDMARFKRLAREGRHALDHNDHITAWDRFDSALREWRGRALQDTQTVRALRDEADYLEEQRISVVAELVDLLIARRAYADAIERLRLVMDTEKPRERLWAQLMLALYLDGRQIEALDTYQQLRRLLIDGAGVEPTHSVQRLHRRILSADSTLVLV</sequence>
<feature type="DNA-binding region" description="OmpR/PhoB-type" evidence="5">
    <location>
        <begin position="13"/>
        <end position="114"/>
    </location>
</feature>
<dbReference type="Proteomes" id="UP000605361">
    <property type="component" value="Unassembled WGS sequence"/>
</dbReference>
<evidence type="ECO:0000256" key="1">
    <source>
        <dbReference type="ARBA" id="ARBA00005820"/>
    </source>
</evidence>
<dbReference type="GO" id="GO:0006355">
    <property type="term" value="P:regulation of DNA-templated transcription"/>
    <property type="evidence" value="ECO:0007669"/>
    <property type="project" value="InterPro"/>
</dbReference>
<evidence type="ECO:0000256" key="4">
    <source>
        <dbReference type="ARBA" id="ARBA00023163"/>
    </source>
</evidence>
<dbReference type="Gene3D" id="1.10.10.10">
    <property type="entry name" value="Winged helix-like DNA-binding domain superfamily/Winged helix DNA-binding domain"/>
    <property type="match status" value="1"/>
</dbReference>
<organism evidence="7 8">
    <name type="scientific">Nonomuraea cypriaca</name>
    <dbReference type="NCBI Taxonomy" id="1187855"/>
    <lineage>
        <taxon>Bacteria</taxon>
        <taxon>Bacillati</taxon>
        <taxon>Actinomycetota</taxon>
        <taxon>Actinomycetes</taxon>
        <taxon>Streptosporangiales</taxon>
        <taxon>Streptosporangiaceae</taxon>
        <taxon>Nonomuraea</taxon>
    </lineage>
</organism>
<dbReference type="PANTHER" id="PTHR35807:SF1">
    <property type="entry name" value="TRANSCRIPTIONAL REGULATOR REDD"/>
    <property type="match status" value="1"/>
</dbReference>
<evidence type="ECO:0000313" key="7">
    <source>
        <dbReference type="EMBL" id="MBF8186904.1"/>
    </source>
</evidence>
<evidence type="ECO:0000313" key="8">
    <source>
        <dbReference type="Proteomes" id="UP000605361"/>
    </source>
</evidence>
<evidence type="ECO:0000259" key="6">
    <source>
        <dbReference type="PROSITE" id="PS51755"/>
    </source>
</evidence>
<evidence type="ECO:0000256" key="5">
    <source>
        <dbReference type="PROSITE-ProRule" id="PRU01091"/>
    </source>
</evidence>
<proteinExistence type="inferred from homology"/>
<dbReference type="SMART" id="SM00862">
    <property type="entry name" value="Trans_reg_C"/>
    <property type="match status" value="1"/>
</dbReference>
<dbReference type="EMBL" id="JADOGI010000035">
    <property type="protein sequence ID" value="MBF8186904.1"/>
    <property type="molecule type" value="Genomic_DNA"/>
</dbReference>
<evidence type="ECO:0000256" key="3">
    <source>
        <dbReference type="ARBA" id="ARBA00023125"/>
    </source>
</evidence>
<dbReference type="InterPro" id="IPR011990">
    <property type="entry name" value="TPR-like_helical_dom_sf"/>
</dbReference>
<dbReference type="RefSeq" id="WP_195895874.1">
    <property type="nucleotide sequence ID" value="NZ_JADOGI010000035.1"/>
</dbReference>
<feature type="domain" description="OmpR/PhoB-type" evidence="6">
    <location>
        <begin position="13"/>
        <end position="114"/>
    </location>
</feature>
<dbReference type="InterPro" id="IPR001867">
    <property type="entry name" value="OmpR/PhoB-type_DNA-bd"/>
</dbReference>
<dbReference type="GO" id="GO:0003677">
    <property type="term" value="F:DNA binding"/>
    <property type="evidence" value="ECO:0007669"/>
    <property type="project" value="UniProtKB-UniRule"/>
</dbReference>
<dbReference type="InterPro" id="IPR036388">
    <property type="entry name" value="WH-like_DNA-bd_sf"/>
</dbReference>